<keyword evidence="9 12" id="KW-0648">Protein biosynthesis</keyword>
<dbReference type="InterPro" id="IPR009080">
    <property type="entry name" value="tRNAsynth_Ia_anticodon-bd"/>
</dbReference>
<feature type="coiled-coil region" evidence="13">
    <location>
        <begin position="404"/>
        <end position="431"/>
    </location>
</feature>
<proteinExistence type="inferred from homology"/>
<dbReference type="InterPro" id="IPR014729">
    <property type="entry name" value="Rossmann-like_a/b/a_fold"/>
</dbReference>
<protein>
    <recommendedName>
        <fullName evidence="12">Cysteine--tRNA ligase</fullName>
        <ecNumber evidence="12">6.1.1.16</ecNumber>
    </recommendedName>
    <alternativeName>
        <fullName evidence="12">Cysteinyl-tRNA synthetase</fullName>
        <shortName evidence="12">CysRS</shortName>
    </alternativeName>
</protein>
<dbReference type="AlphaFoldDB" id="A0A075GDE0"/>
<feature type="short sequence motif" description="'HIGH' region" evidence="12">
    <location>
        <begin position="27"/>
        <end position="37"/>
    </location>
</feature>
<evidence type="ECO:0000259" key="14">
    <source>
        <dbReference type="SMART" id="SM00840"/>
    </source>
</evidence>
<evidence type="ECO:0000256" key="11">
    <source>
        <dbReference type="ARBA" id="ARBA00047398"/>
    </source>
</evidence>
<dbReference type="SUPFAM" id="SSF52374">
    <property type="entry name" value="Nucleotidylyl transferase"/>
    <property type="match status" value="1"/>
</dbReference>
<evidence type="ECO:0000256" key="7">
    <source>
        <dbReference type="ARBA" id="ARBA00022833"/>
    </source>
</evidence>
<dbReference type="SMART" id="SM00840">
    <property type="entry name" value="DALR_2"/>
    <property type="match status" value="1"/>
</dbReference>
<reference evidence="15" key="1">
    <citation type="journal article" date="2014" name="Genome Biol. Evol.">
        <title>Pangenome evidence for extensive interdomain horizontal transfer affecting lineage core and shell genes in uncultured planktonic thaumarchaeota and euryarchaeota.</title>
        <authorList>
            <person name="Deschamps P."/>
            <person name="Zivanovic Y."/>
            <person name="Moreira D."/>
            <person name="Rodriguez-Valera F."/>
            <person name="Lopez-Garcia P."/>
        </authorList>
    </citation>
    <scope>NUCLEOTIDE SEQUENCE</scope>
</reference>
<feature type="binding site" evidence="12">
    <location>
        <position position="204"/>
    </location>
    <ligand>
        <name>Zn(2+)</name>
        <dbReference type="ChEBI" id="CHEBI:29105"/>
    </ligand>
</feature>
<keyword evidence="6 12" id="KW-0547">Nucleotide-binding</keyword>
<evidence type="ECO:0000256" key="12">
    <source>
        <dbReference type="HAMAP-Rule" id="MF_00041"/>
    </source>
</evidence>
<gene>
    <name evidence="15" type="primary">CARS</name>
    <name evidence="12 15" type="synonym">cysS</name>
</gene>
<comment type="cofactor">
    <cofactor evidence="12">
        <name>Zn(2+)</name>
        <dbReference type="ChEBI" id="CHEBI:29105"/>
    </cofactor>
    <text evidence="12">Binds 1 zinc ion per subunit.</text>
</comment>
<feature type="binding site" evidence="12">
    <location>
        <position position="233"/>
    </location>
    <ligand>
        <name>Zn(2+)</name>
        <dbReference type="ChEBI" id="CHEBI:29105"/>
    </ligand>
</feature>
<keyword evidence="5 12" id="KW-0479">Metal-binding</keyword>
<feature type="binding site" evidence="12">
    <location>
        <position position="229"/>
    </location>
    <ligand>
        <name>Zn(2+)</name>
        <dbReference type="ChEBI" id="CHEBI:29105"/>
    </ligand>
</feature>
<comment type="similarity">
    <text evidence="2 12">Belongs to the class-I aminoacyl-tRNA synthetase family.</text>
</comment>
<evidence type="ECO:0000256" key="3">
    <source>
        <dbReference type="ARBA" id="ARBA00022490"/>
    </source>
</evidence>
<evidence type="ECO:0000256" key="4">
    <source>
        <dbReference type="ARBA" id="ARBA00022598"/>
    </source>
</evidence>
<dbReference type="GO" id="GO:0008270">
    <property type="term" value="F:zinc ion binding"/>
    <property type="evidence" value="ECO:0007669"/>
    <property type="project" value="UniProtKB-UniRule"/>
</dbReference>
<feature type="binding site" evidence="12">
    <location>
        <position position="25"/>
    </location>
    <ligand>
        <name>Zn(2+)</name>
        <dbReference type="ChEBI" id="CHEBI:29105"/>
    </ligand>
</feature>
<dbReference type="InterPro" id="IPR015273">
    <property type="entry name" value="Cys-tRNA-synt_Ia_DALR"/>
</dbReference>
<name>A0A075GDE0_9ARCH</name>
<keyword evidence="3 12" id="KW-0963">Cytoplasm</keyword>
<evidence type="ECO:0000256" key="13">
    <source>
        <dbReference type="SAM" id="Coils"/>
    </source>
</evidence>
<dbReference type="GO" id="GO:0005737">
    <property type="term" value="C:cytoplasm"/>
    <property type="evidence" value="ECO:0007669"/>
    <property type="project" value="UniProtKB-SubCell"/>
</dbReference>
<dbReference type="SUPFAM" id="SSF47323">
    <property type="entry name" value="Anticodon-binding domain of a subclass of class I aminoacyl-tRNA synthetases"/>
    <property type="match status" value="1"/>
</dbReference>
<dbReference type="PRINTS" id="PR00983">
    <property type="entry name" value="TRNASYNTHCYS"/>
</dbReference>
<dbReference type="GO" id="GO:0006423">
    <property type="term" value="P:cysteinyl-tRNA aminoacylation"/>
    <property type="evidence" value="ECO:0007669"/>
    <property type="project" value="UniProtKB-UniRule"/>
</dbReference>
<dbReference type="Gene3D" id="1.20.120.1910">
    <property type="entry name" value="Cysteine-tRNA ligase, C-terminal anti-codon recognition domain"/>
    <property type="match status" value="1"/>
</dbReference>
<feature type="domain" description="Cysteinyl-tRNA synthetase class Ia DALR" evidence="14">
    <location>
        <begin position="343"/>
        <end position="410"/>
    </location>
</feature>
<dbReference type="InterPro" id="IPR015803">
    <property type="entry name" value="Cys-tRNA-ligase"/>
</dbReference>
<keyword evidence="7 12" id="KW-0862">Zinc</keyword>
<evidence type="ECO:0000256" key="5">
    <source>
        <dbReference type="ARBA" id="ARBA00022723"/>
    </source>
</evidence>
<evidence type="ECO:0000313" key="15">
    <source>
        <dbReference type="EMBL" id="AIF01295.1"/>
    </source>
</evidence>
<dbReference type="Pfam" id="PF01406">
    <property type="entry name" value="tRNA-synt_1e"/>
    <property type="match status" value="1"/>
</dbReference>
<keyword evidence="8 12" id="KW-0067">ATP-binding</keyword>
<dbReference type="EMBL" id="KF900617">
    <property type="protein sequence ID" value="AIF01295.1"/>
    <property type="molecule type" value="Genomic_DNA"/>
</dbReference>
<dbReference type="PANTHER" id="PTHR10890">
    <property type="entry name" value="CYSTEINYL-TRNA SYNTHETASE"/>
    <property type="match status" value="1"/>
</dbReference>
<dbReference type="Gene3D" id="3.40.50.620">
    <property type="entry name" value="HUPs"/>
    <property type="match status" value="1"/>
</dbReference>
<comment type="subcellular location">
    <subcellularLocation>
        <location evidence="1 12">Cytoplasm</location>
    </subcellularLocation>
</comment>
<dbReference type="PANTHER" id="PTHR10890:SF3">
    <property type="entry name" value="CYSTEINE--TRNA LIGASE, CYTOPLASMIC"/>
    <property type="match status" value="1"/>
</dbReference>
<feature type="short sequence motif" description="'KMSKS' region" evidence="12">
    <location>
        <begin position="261"/>
        <end position="265"/>
    </location>
</feature>
<feature type="binding site" evidence="12">
    <location>
        <position position="264"/>
    </location>
    <ligand>
        <name>ATP</name>
        <dbReference type="ChEBI" id="CHEBI:30616"/>
    </ligand>
</feature>
<comment type="catalytic activity">
    <reaction evidence="11 12">
        <text>tRNA(Cys) + L-cysteine + ATP = L-cysteinyl-tRNA(Cys) + AMP + diphosphate</text>
        <dbReference type="Rhea" id="RHEA:17773"/>
        <dbReference type="Rhea" id="RHEA-COMP:9661"/>
        <dbReference type="Rhea" id="RHEA-COMP:9679"/>
        <dbReference type="ChEBI" id="CHEBI:30616"/>
        <dbReference type="ChEBI" id="CHEBI:33019"/>
        <dbReference type="ChEBI" id="CHEBI:35235"/>
        <dbReference type="ChEBI" id="CHEBI:78442"/>
        <dbReference type="ChEBI" id="CHEBI:78517"/>
        <dbReference type="ChEBI" id="CHEBI:456215"/>
        <dbReference type="EC" id="6.1.1.16"/>
    </reaction>
</comment>
<evidence type="ECO:0000256" key="1">
    <source>
        <dbReference type="ARBA" id="ARBA00004496"/>
    </source>
</evidence>
<keyword evidence="10 12" id="KW-0030">Aminoacyl-tRNA synthetase</keyword>
<dbReference type="HAMAP" id="MF_00041">
    <property type="entry name" value="Cys_tRNA_synth"/>
    <property type="match status" value="1"/>
</dbReference>
<evidence type="ECO:0000256" key="10">
    <source>
        <dbReference type="ARBA" id="ARBA00023146"/>
    </source>
</evidence>
<dbReference type="NCBIfam" id="TIGR00435">
    <property type="entry name" value="cysS"/>
    <property type="match status" value="1"/>
</dbReference>
<dbReference type="EC" id="6.1.1.16" evidence="12"/>
<keyword evidence="4 12" id="KW-0436">Ligase</keyword>
<evidence type="ECO:0000256" key="8">
    <source>
        <dbReference type="ARBA" id="ARBA00022840"/>
    </source>
</evidence>
<dbReference type="Pfam" id="PF09190">
    <property type="entry name" value="DALR_2"/>
    <property type="match status" value="1"/>
</dbReference>
<dbReference type="GO" id="GO:0004817">
    <property type="term" value="F:cysteine-tRNA ligase activity"/>
    <property type="evidence" value="ECO:0007669"/>
    <property type="project" value="UniProtKB-UniRule"/>
</dbReference>
<dbReference type="InterPro" id="IPR032678">
    <property type="entry name" value="tRNA-synt_1_cat_dom"/>
</dbReference>
<accession>A0A075GDE0</accession>
<sequence>MQIFDTLKNKKTDLKFSDKVRIYLCGVTVYDEAHIGHARTIIVFDVLRRFLESQNIPVEFVQNFTDVDDKIIERAHEKNVPALELAAKYIEHYFTDFDRLNVKRATSYPKATDHINDMHNLISKLVDKKCAYLTKNGVYFSVSKFSEYGKLSKKKTGDLVAGARVIVDEEKNDPLDFALWKFSETEPFWNSPWGNGRPGWHIECSAMSLKYLGENFEIHGGGRDLIFPHHENEIAQSESYTSNKFAKVWMHVGMITINGEKMSKSLGNVKSVRHVFENWGPNIIRLFCLSGHYTKPIDYSEKFLKENITKLRQIESCYYELRLAEGTGGESIAKKLVSECRNDFDSALNDDLNTPLALTVFYRLIKEVNSMAAEEKITQTISSIILPEFERMTDMLGIQILKVSDVEKNEINQLIAKRDEYREQKNFEQADRIRDQIMEKNIIFIDHKNSTRWIKQEKIKAN</sequence>
<evidence type="ECO:0000256" key="6">
    <source>
        <dbReference type="ARBA" id="ARBA00022741"/>
    </source>
</evidence>
<keyword evidence="13" id="KW-0175">Coiled coil</keyword>
<evidence type="ECO:0000256" key="9">
    <source>
        <dbReference type="ARBA" id="ARBA00022917"/>
    </source>
</evidence>
<organism evidence="15">
    <name type="scientific">uncultured marine thaumarchaeote KM3_145_B06</name>
    <dbReference type="NCBI Taxonomy" id="1456011"/>
    <lineage>
        <taxon>Archaea</taxon>
        <taxon>Nitrososphaerota</taxon>
        <taxon>environmental samples</taxon>
    </lineage>
</organism>
<dbReference type="CDD" id="cd00672">
    <property type="entry name" value="CysRS_core"/>
    <property type="match status" value="1"/>
</dbReference>
<evidence type="ECO:0000256" key="2">
    <source>
        <dbReference type="ARBA" id="ARBA00005594"/>
    </source>
</evidence>
<dbReference type="FunFam" id="3.40.50.620:FF:000130">
    <property type="entry name" value="Cysteine--tRNA ligase"/>
    <property type="match status" value="1"/>
</dbReference>
<dbReference type="InterPro" id="IPR024909">
    <property type="entry name" value="Cys-tRNA/MSH_ligase"/>
</dbReference>
<dbReference type="GO" id="GO:0005524">
    <property type="term" value="F:ATP binding"/>
    <property type="evidence" value="ECO:0007669"/>
    <property type="project" value="UniProtKB-UniRule"/>
</dbReference>